<dbReference type="EMBL" id="BLIN01000005">
    <property type="protein sequence ID" value="GFE11367.1"/>
    <property type="molecule type" value="Genomic_DNA"/>
</dbReference>
<gene>
    <name evidence="1" type="ORF">Scani_76350</name>
</gene>
<comment type="caution">
    <text evidence="1">The sequence shown here is derived from an EMBL/GenBank/DDBJ whole genome shotgun (WGS) entry which is preliminary data.</text>
</comment>
<proteinExistence type="predicted"/>
<dbReference type="Proteomes" id="UP000435837">
    <property type="component" value="Unassembled WGS sequence"/>
</dbReference>
<dbReference type="AlphaFoldDB" id="A0A640SJF8"/>
<evidence type="ECO:0000313" key="2">
    <source>
        <dbReference type="Proteomes" id="UP000435837"/>
    </source>
</evidence>
<evidence type="ECO:0000313" key="1">
    <source>
        <dbReference type="EMBL" id="GFE11367.1"/>
    </source>
</evidence>
<accession>A0A640SJF8</accession>
<protein>
    <submittedName>
        <fullName evidence="1">Uncharacterized protein</fullName>
    </submittedName>
</protein>
<reference evidence="1 2" key="1">
    <citation type="submission" date="2019-12" db="EMBL/GenBank/DDBJ databases">
        <title>Whole genome shotgun sequence of Streptomyces caniferus NBRC 15389.</title>
        <authorList>
            <person name="Ichikawa N."/>
            <person name="Kimura A."/>
            <person name="Kitahashi Y."/>
            <person name="Komaki H."/>
            <person name="Tamura T."/>
        </authorList>
    </citation>
    <scope>NUCLEOTIDE SEQUENCE [LARGE SCALE GENOMIC DNA]</scope>
    <source>
        <strain evidence="1 2">NBRC 15389</strain>
    </source>
</reference>
<sequence length="87" mass="9333">MAGGVVLRGRGWAEGSGRRSVRGWAGAFPAPGGGIETWSQHSGWAYRYAAPPFDQGLVEPPGSGTFDCRTQELIWRPVPLHRACPLA</sequence>
<organism evidence="1 2">
    <name type="scientific">Streptomyces caniferus</name>
    <dbReference type="NCBI Taxonomy" id="285557"/>
    <lineage>
        <taxon>Bacteria</taxon>
        <taxon>Bacillati</taxon>
        <taxon>Actinomycetota</taxon>
        <taxon>Actinomycetes</taxon>
        <taxon>Kitasatosporales</taxon>
        <taxon>Streptomycetaceae</taxon>
        <taxon>Streptomyces</taxon>
    </lineage>
</organism>
<name>A0A640SJF8_9ACTN</name>